<keyword evidence="2" id="KW-1185">Reference proteome</keyword>
<reference evidence="2" key="1">
    <citation type="journal article" date="2022" name="Mol. Ecol. Resour.">
        <title>The genomes of chicory, endive, great burdock and yacon provide insights into Asteraceae palaeo-polyploidization history and plant inulin production.</title>
        <authorList>
            <person name="Fan W."/>
            <person name="Wang S."/>
            <person name="Wang H."/>
            <person name="Wang A."/>
            <person name="Jiang F."/>
            <person name="Liu H."/>
            <person name="Zhao H."/>
            <person name="Xu D."/>
            <person name="Zhang Y."/>
        </authorList>
    </citation>
    <scope>NUCLEOTIDE SEQUENCE [LARGE SCALE GENOMIC DNA]</scope>
    <source>
        <strain evidence="2">cv. Punajuju</strain>
    </source>
</reference>
<protein>
    <submittedName>
        <fullName evidence="1">Uncharacterized protein</fullName>
    </submittedName>
</protein>
<organism evidence="1 2">
    <name type="scientific">Cichorium intybus</name>
    <name type="common">Chicory</name>
    <dbReference type="NCBI Taxonomy" id="13427"/>
    <lineage>
        <taxon>Eukaryota</taxon>
        <taxon>Viridiplantae</taxon>
        <taxon>Streptophyta</taxon>
        <taxon>Embryophyta</taxon>
        <taxon>Tracheophyta</taxon>
        <taxon>Spermatophyta</taxon>
        <taxon>Magnoliopsida</taxon>
        <taxon>eudicotyledons</taxon>
        <taxon>Gunneridae</taxon>
        <taxon>Pentapetalae</taxon>
        <taxon>asterids</taxon>
        <taxon>campanulids</taxon>
        <taxon>Asterales</taxon>
        <taxon>Asteraceae</taxon>
        <taxon>Cichorioideae</taxon>
        <taxon>Cichorieae</taxon>
        <taxon>Cichoriinae</taxon>
        <taxon>Cichorium</taxon>
    </lineage>
</organism>
<sequence length="126" mass="13661">MESIGKDFGSMNMTNEEEEQLVNSTSSLKYDDSGEINHSHAPSVQLLGEFVFGEEADASNSLIQAATVSSDEAKSSNMETSTGDSVAYTEKTARKQRRKNVEATAVVSPSPVRRSSRLQSRSIKSP</sequence>
<accession>A0ACB9DYL5</accession>
<evidence type="ECO:0000313" key="2">
    <source>
        <dbReference type="Proteomes" id="UP001055811"/>
    </source>
</evidence>
<dbReference type="Proteomes" id="UP001055811">
    <property type="component" value="Linkage Group LG04"/>
</dbReference>
<reference evidence="1 2" key="2">
    <citation type="journal article" date="2022" name="Mol. Ecol. Resour.">
        <title>The genomes of chicory, endive, great burdock and yacon provide insights into Asteraceae paleo-polyploidization history and plant inulin production.</title>
        <authorList>
            <person name="Fan W."/>
            <person name="Wang S."/>
            <person name="Wang H."/>
            <person name="Wang A."/>
            <person name="Jiang F."/>
            <person name="Liu H."/>
            <person name="Zhao H."/>
            <person name="Xu D."/>
            <person name="Zhang Y."/>
        </authorList>
    </citation>
    <scope>NUCLEOTIDE SEQUENCE [LARGE SCALE GENOMIC DNA]</scope>
    <source>
        <strain evidence="2">cv. Punajuju</strain>
        <tissue evidence="1">Leaves</tissue>
    </source>
</reference>
<gene>
    <name evidence="1" type="ORF">L2E82_22875</name>
</gene>
<dbReference type="EMBL" id="CM042012">
    <property type="protein sequence ID" value="KAI3751784.1"/>
    <property type="molecule type" value="Genomic_DNA"/>
</dbReference>
<comment type="caution">
    <text evidence="1">The sequence shown here is derived from an EMBL/GenBank/DDBJ whole genome shotgun (WGS) entry which is preliminary data.</text>
</comment>
<name>A0ACB9DYL5_CICIN</name>
<evidence type="ECO:0000313" key="1">
    <source>
        <dbReference type="EMBL" id="KAI3751784.1"/>
    </source>
</evidence>
<proteinExistence type="predicted"/>